<evidence type="ECO:0000313" key="1">
    <source>
        <dbReference type="EMBL" id="ADG75525.1"/>
    </source>
</evidence>
<accession>D5UIV9</accession>
<name>D5UIV9_CELFN</name>
<evidence type="ECO:0000313" key="2">
    <source>
        <dbReference type="Proteomes" id="UP000000849"/>
    </source>
</evidence>
<dbReference type="Proteomes" id="UP000000849">
    <property type="component" value="Chromosome"/>
</dbReference>
<dbReference type="EMBL" id="CP001964">
    <property type="protein sequence ID" value="ADG75525.1"/>
    <property type="molecule type" value="Genomic_DNA"/>
</dbReference>
<gene>
    <name evidence="1" type="ordered locus">Cfla_2638</name>
</gene>
<dbReference type="InterPro" id="IPR024006">
    <property type="entry name" value="Alt_signal_exp_actinobact"/>
</dbReference>
<dbReference type="eggNOG" id="ENOG5033JI5">
    <property type="taxonomic scope" value="Bacteria"/>
</dbReference>
<proteinExistence type="predicted"/>
<sequence length="211" mass="21764">MQNKTKGLIAGVAGIALLTGGSTFALWSSSATMSGDSILNGDLAVTAGPGVWQDVSADRNDKPHTITPATFKMVPGDTVTYTQPFDVTLVGDNLAATVTLKSSGAVPTTPSNVSVAYKVQYWNGTQWVDLDAATLDTPVGVRLFSADHTNKPSGAVVIDNSTATKDLQVVATVTYADVANQGGQNLTTTLPGLSVTIDQVRDAGQTPTPTP</sequence>
<dbReference type="KEGG" id="cfl:Cfla_2638"/>
<dbReference type="AlphaFoldDB" id="D5UIV9"/>
<evidence type="ECO:0008006" key="3">
    <source>
        <dbReference type="Google" id="ProtNLM"/>
    </source>
</evidence>
<dbReference type="OrthoDB" id="4828659at2"/>
<reference evidence="1 2" key="1">
    <citation type="journal article" date="2010" name="Stand. Genomic Sci.">
        <title>Complete genome sequence of Cellulomonas flavigena type strain (134).</title>
        <authorList>
            <person name="Abt B."/>
            <person name="Foster B."/>
            <person name="Lapidus A."/>
            <person name="Clum A."/>
            <person name="Sun H."/>
            <person name="Pukall R."/>
            <person name="Lucas S."/>
            <person name="Glavina Del Rio T."/>
            <person name="Nolan M."/>
            <person name="Tice H."/>
            <person name="Cheng J.F."/>
            <person name="Pitluck S."/>
            <person name="Liolios K."/>
            <person name="Ivanova N."/>
            <person name="Mavromatis K."/>
            <person name="Ovchinnikova G."/>
            <person name="Pati A."/>
            <person name="Goodwin L."/>
            <person name="Chen A."/>
            <person name="Palaniappan K."/>
            <person name="Land M."/>
            <person name="Hauser L."/>
            <person name="Chang Y.J."/>
            <person name="Jeffries C.D."/>
            <person name="Rohde M."/>
            <person name="Goker M."/>
            <person name="Woyke T."/>
            <person name="Bristow J."/>
            <person name="Eisen J.A."/>
            <person name="Markowitz V."/>
            <person name="Hugenholtz P."/>
            <person name="Kyrpides N.C."/>
            <person name="Klenk H.P."/>
        </authorList>
    </citation>
    <scope>NUCLEOTIDE SEQUENCE [LARGE SCALE GENOMIC DNA]</scope>
    <source>
        <strain evidence="2">ATCC 482 / DSM 20109 / BCRC 11376 / JCM 18109 / NBRC 3775 / NCIMB 8073 / NRS 134</strain>
    </source>
</reference>
<dbReference type="NCBIfam" id="TIGR04089">
    <property type="entry name" value="exp_by_SipW_III"/>
    <property type="match status" value="1"/>
</dbReference>
<dbReference type="RefSeq" id="WP_013117857.1">
    <property type="nucleotide sequence ID" value="NC_014151.1"/>
</dbReference>
<dbReference type="STRING" id="446466.Cfla_2638"/>
<organism evidence="1 2">
    <name type="scientific">Cellulomonas flavigena (strain ATCC 482 / DSM 20109 / BCRC 11376 / JCM 18109 / NBRC 3775 / NCIMB 8073 / NRS 134)</name>
    <dbReference type="NCBI Taxonomy" id="446466"/>
    <lineage>
        <taxon>Bacteria</taxon>
        <taxon>Bacillati</taxon>
        <taxon>Actinomycetota</taxon>
        <taxon>Actinomycetes</taxon>
        <taxon>Micrococcales</taxon>
        <taxon>Cellulomonadaceae</taxon>
        <taxon>Cellulomonas</taxon>
    </lineage>
</organism>
<dbReference type="HOGENOM" id="CLU_119957_0_0_11"/>
<keyword evidence="2" id="KW-1185">Reference proteome</keyword>
<protein>
    <recommendedName>
        <fullName evidence="3">Alternate signal-mediated exported protein, RER_14450 family</fullName>
    </recommendedName>
</protein>